<proteinExistence type="predicted"/>
<reference evidence="1" key="1">
    <citation type="submission" date="2022-10" db="EMBL/GenBank/DDBJ databases">
        <title>Tapping the CABI collections for fungal endophytes: first genome assemblies for Collariella, Neodidymelliopsis, Ascochyta clinopodiicola, Didymella pomorum, Didymosphaeria variabile, Neocosmospora piperis and Neocucurbitaria cava.</title>
        <authorList>
            <person name="Hill R."/>
        </authorList>
    </citation>
    <scope>NUCLEOTIDE SEQUENCE</scope>
    <source>
        <strain evidence="1">IMI 356815</strain>
    </source>
</reference>
<keyword evidence="2" id="KW-1185">Reference proteome</keyword>
<comment type="caution">
    <text evidence="1">The sequence shown here is derived from an EMBL/GenBank/DDBJ whole genome shotgun (WGS) entry which is preliminary data.</text>
</comment>
<dbReference type="OrthoDB" id="2269373at2759"/>
<organism evidence="1 2">
    <name type="scientific">Didymosphaeria variabile</name>
    <dbReference type="NCBI Taxonomy" id="1932322"/>
    <lineage>
        <taxon>Eukaryota</taxon>
        <taxon>Fungi</taxon>
        <taxon>Dikarya</taxon>
        <taxon>Ascomycota</taxon>
        <taxon>Pezizomycotina</taxon>
        <taxon>Dothideomycetes</taxon>
        <taxon>Pleosporomycetidae</taxon>
        <taxon>Pleosporales</taxon>
        <taxon>Massarineae</taxon>
        <taxon>Didymosphaeriaceae</taxon>
        <taxon>Didymosphaeria</taxon>
    </lineage>
</organism>
<gene>
    <name evidence="1" type="ORF">N0V89_001915</name>
</gene>
<name>A0A9W8XQQ7_9PLEO</name>
<dbReference type="Proteomes" id="UP001140513">
    <property type="component" value="Unassembled WGS sequence"/>
</dbReference>
<accession>A0A9W8XQQ7</accession>
<evidence type="ECO:0000313" key="1">
    <source>
        <dbReference type="EMBL" id="KAJ4357340.1"/>
    </source>
</evidence>
<evidence type="ECO:0000313" key="2">
    <source>
        <dbReference type="Proteomes" id="UP001140513"/>
    </source>
</evidence>
<sequence>MGERYFLPGIFLSGEPQVADLWNLIGRVYEVHADLMTAANRPEVDFIARITVAAWQKYDIEMRQQRSGVPGLPAMETPEWIRKLCYNFNLPLTDPSATTEEATETLNSDPAQFLPENFDFDIIDWSAWEALR</sequence>
<dbReference type="GeneID" id="80905445"/>
<dbReference type="AlphaFoldDB" id="A0A9W8XQQ7"/>
<protein>
    <submittedName>
        <fullName evidence="1">Uncharacterized protein</fullName>
    </submittedName>
</protein>
<dbReference type="RefSeq" id="XP_056074199.1">
    <property type="nucleotide sequence ID" value="XM_056210726.1"/>
</dbReference>
<dbReference type="EMBL" id="JAPEUX010000002">
    <property type="protein sequence ID" value="KAJ4357340.1"/>
    <property type="molecule type" value="Genomic_DNA"/>
</dbReference>